<evidence type="ECO:0000313" key="3">
    <source>
        <dbReference type="Proteomes" id="UP000020492"/>
    </source>
</evidence>
<dbReference type="Pfam" id="PF07077">
    <property type="entry name" value="DUF1345"/>
    <property type="match status" value="1"/>
</dbReference>
<feature type="transmembrane region" description="Helical" evidence="1">
    <location>
        <begin position="6"/>
        <end position="23"/>
    </location>
</feature>
<keyword evidence="3" id="KW-1185">Reference proteome</keyword>
<keyword evidence="1" id="KW-0472">Membrane</keyword>
<feature type="transmembrane region" description="Helical" evidence="1">
    <location>
        <begin position="43"/>
        <end position="63"/>
    </location>
</feature>
<accession>A0A016QK24</accession>
<name>A0A016QK24_9DEIO</name>
<sequence>MRIVAGWDAGAITLLALTWRFILRSSPERTRYAAAAEDPGRAAVNAVVLGSSLVSLVASAIVIEHAKRLEPGAPLLAIAVSVIAVLSGWFLTHTTYTLRYAHLYYSDWDAEAGPDGGLEFPGSKAPSALDFAYFAFVIGMTFQVSDVDISSPVIRKVALWQGMTAFWFNVAILALTLNVLGSQI</sequence>
<reference evidence="2 3" key="1">
    <citation type="submission" date="2014-03" db="EMBL/GenBank/DDBJ databases">
        <title>Draft genome sequence of Deinococcus phoenicis 1P10ME.</title>
        <authorList>
            <person name="Stepanov V.G."/>
            <person name="Vaishampayan P."/>
            <person name="Venkateswaran K."/>
            <person name="Fox G.E."/>
        </authorList>
    </citation>
    <scope>NUCLEOTIDE SEQUENCE [LARGE SCALE GENOMIC DNA]</scope>
    <source>
        <strain evidence="2 3">1P10ME</strain>
    </source>
</reference>
<feature type="transmembrane region" description="Helical" evidence="1">
    <location>
        <begin position="128"/>
        <end position="145"/>
    </location>
</feature>
<evidence type="ECO:0000313" key="2">
    <source>
        <dbReference type="EMBL" id="EYB66331.1"/>
    </source>
</evidence>
<keyword evidence="1" id="KW-0812">Transmembrane</keyword>
<dbReference type="eggNOG" id="COG4291">
    <property type="taxonomic scope" value="Bacteria"/>
</dbReference>
<protein>
    <recommendedName>
        <fullName evidence="4">DUF1345 domain-containing protein</fullName>
    </recommendedName>
</protein>
<proteinExistence type="predicted"/>
<dbReference type="Proteomes" id="UP000020492">
    <property type="component" value="Unassembled WGS sequence"/>
</dbReference>
<gene>
    <name evidence="2" type="ORF">DEIPH_ctg139orf0050</name>
</gene>
<dbReference type="InterPro" id="IPR009781">
    <property type="entry name" value="DUF1345"/>
</dbReference>
<feature type="transmembrane region" description="Helical" evidence="1">
    <location>
        <begin position="157"/>
        <end position="180"/>
    </location>
</feature>
<dbReference type="EMBL" id="JHAC01000093">
    <property type="protein sequence ID" value="EYB66331.1"/>
    <property type="molecule type" value="Genomic_DNA"/>
</dbReference>
<evidence type="ECO:0000256" key="1">
    <source>
        <dbReference type="SAM" id="Phobius"/>
    </source>
</evidence>
<feature type="transmembrane region" description="Helical" evidence="1">
    <location>
        <begin position="75"/>
        <end position="92"/>
    </location>
</feature>
<comment type="caution">
    <text evidence="2">The sequence shown here is derived from an EMBL/GenBank/DDBJ whole genome shotgun (WGS) entry which is preliminary data.</text>
</comment>
<dbReference type="PATRIC" id="fig|1476583.3.peg.3570"/>
<dbReference type="AlphaFoldDB" id="A0A016QK24"/>
<evidence type="ECO:0008006" key="4">
    <source>
        <dbReference type="Google" id="ProtNLM"/>
    </source>
</evidence>
<keyword evidence="1" id="KW-1133">Transmembrane helix</keyword>
<organism evidence="2 3">
    <name type="scientific">Deinococcus phoenicis</name>
    <dbReference type="NCBI Taxonomy" id="1476583"/>
    <lineage>
        <taxon>Bacteria</taxon>
        <taxon>Thermotogati</taxon>
        <taxon>Deinococcota</taxon>
        <taxon>Deinococci</taxon>
        <taxon>Deinococcales</taxon>
        <taxon>Deinococcaceae</taxon>
        <taxon>Deinococcus</taxon>
    </lineage>
</organism>